<evidence type="ECO:0000313" key="3">
    <source>
        <dbReference type="EMBL" id="TJZ82292.1"/>
    </source>
</evidence>
<evidence type="ECO:0000256" key="1">
    <source>
        <dbReference type="SAM" id="MobiDB-lite"/>
    </source>
</evidence>
<protein>
    <submittedName>
        <fullName evidence="3">PRC-barrel domain containing protein</fullName>
    </submittedName>
</protein>
<sequence length="204" mass="20609">MGTTDMATTSTEDADDAAAAASAADKVEVQQAANEWRVDWITGTNVTSPDGENIGSISDLIVDGDTGEMKAAIVGVGGFLGIGQKQIALPWTDLTVNSDAQEITSSLTREEADAAPEYVFRDQEAAAGDMMTDPAADPAMAPAADPMATTPTNDPAGMTDAPADGAMPAETMPADTMAPADGTMAPADGTMPAEGTTTEPAPAN</sequence>
<reference evidence="3 4" key="1">
    <citation type="submission" date="2019-04" db="EMBL/GenBank/DDBJ databases">
        <authorList>
            <person name="Li J."/>
        </authorList>
    </citation>
    <scope>NUCLEOTIDE SEQUENCE [LARGE SCALE GENOMIC DNA]</scope>
    <source>
        <strain evidence="3 4">CCTCC AB2016182</strain>
    </source>
</reference>
<dbReference type="SUPFAM" id="SSF50346">
    <property type="entry name" value="PRC-barrel domain"/>
    <property type="match status" value="1"/>
</dbReference>
<feature type="compositionally biased region" description="Low complexity" evidence="1">
    <location>
        <begin position="131"/>
        <end position="156"/>
    </location>
</feature>
<dbReference type="EMBL" id="SUNH01000023">
    <property type="protein sequence ID" value="TJZ82292.1"/>
    <property type="molecule type" value="Genomic_DNA"/>
</dbReference>
<dbReference type="PANTHER" id="PTHR36505">
    <property type="entry name" value="BLR1072 PROTEIN"/>
    <property type="match status" value="1"/>
</dbReference>
<organism evidence="3 4">
    <name type="scientific">Paracoccus hibiscisoli</name>
    <dbReference type="NCBI Taxonomy" id="2023261"/>
    <lineage>
        <taxon>Bacteria</taxon>
        <taxon>Pseudomonadati</taxon>
        <taxon>Pseudomonadota</taxon>
        <taxon>Alphaproteobacteria</taxon>
        <taxon>Rhodobacterales</taxon>
        <taxon>Paracoccaceae</taxon>
        <taxon>Paracoccus</taxon>
    </lineage>
</organism>
<dbReference type="OrthoDB" id="7876889at2"/>
<feature type="compositionally biased region" description="Polar residues" evidence="1">
    <location>
        <begin position="195"/>
        <end position="204"/>
    </location>
</feature>
<proteinExistence type="predicted"/>
<dbReference type="PANTHER" id="PTHR36505:SF1">
    <property type="entry name" value="BLR1072 PROTEIN"/>
    <property type="match status" value="1"/>
</dbReference>
<dbReference type="Proteomes" id="UP000306223">
    <property type="component" value="Unassembled WGS sequence"/>
</dbReference>
<dbReference type="InterPro" id="IPR011033">
    <property type="entry name" value="PRC_barrel-like_sf"/>
</dbReference>
<keyword evidence="4" id="KW-1185">Reference proteome</keyword>
<dbReference type="AlphaFoldDB" id="A0A4U0QMJ0"/>
<feature type="region of interest" description="Disordered" evidence="1">
    <location>
        <begin position="131"/>
        <end position="204"/>
    </location>
</feature>
<evidence type="ECO:0000259" key="2">
    <source>
        <dbReference type="Pfam" id="PF05239"/>
    </source>
</evidence>
<feature type="compositionally biased region" description="Low complexity" evidence="1">
    <location>
        <begin position="1"/>
        <end position="24"/>
    </location>
</feature>
<feature type="domain" description="PRC-barrel" evidence="2">
    <location>
        <begin position="41"/>
        <end position="100"/>
    </location>
</feature>
<name>A0A4U0QMJ0_9RHOB</name>
<dbReference type="Gene3D" id="2.30.30.240">
    <property type="entry name" value="PRC-barrel domain"/>
    <property type="match status" value="1"/>
</dbReference>
<comment type="caution">
    <text evidence="3">The sequence shown here is derived from an EMBL/GenBank/DDBJ whole genome shotgun (WGS) entry which is preliminary data.</text>
</comment>
<evidence type="ECO:0000313" key="4">
    <source>
        <dbReference type="Proteomes" id="UP000306223"/>
    </source>
</evidence>
<feature type="region of interest" description="Disordered" evidence="1">
    <location>
        <begin position="1"/>
        <end position="28"/>
    </location>
</feature>
<gene>
    <name evidence="3" type="ORF">FA740_15330</name>
</gene>
<dbReference type="InterPro" id="IPR027275">
    <property type="entry name" value="PRC-brl_dom"/>
</dbReference>
<dbReference type="Pfam" id="PF05239">
    <property type="entry name" value="PRC"/>
    <property type="match status" value="1"/>
</dbReference>
<accession>A0A4U0QMJ0</accession>